<accession>A0A6G1D2T5</accession>
<keyword evidence="2" id="KW-1185">Reference proteome</keyword>
<sequence>MAEYSLMLFGKSIPQECTKRFTSSDFTNLIGNWVITVEPGSIASFNLETENWMTLQGPEQK</sequence>
<dbReference type="Proteomes" id="UP000479710">
    <property type="component" value="Unassembled WGS sequence"/>
</dbReference>
<organism evidence="1 2">
    <name type="scientific">Oryza meyeriana var. granulata</name>
    <dbReference type="NCBI Taxonomy" id="110450"/>
    <lineage>
        <taxon>Eukaryota</taxon>
        <taxon>Viridiplantae</taxon>
        <taxon>Streptophyta</taxon>
        <taxon>Embryophyta</taxon>
        <taxon>Tracheophyta</taxon>
        <taxon>Spermatophyta</taxon>
        <taxon>Magnoliopsida</taxon>
        <taxon>Liliopsida</taxon>
        <taxon>Poales</taxon>
        <taxon>Poaceae</taxon>
        <taxon>BOP clade</taxon>
        <taxon>Oryzoideae</taxon>
        <taxon>Oryzeae</taxon>
        <taxon>Oryzinae</taxon>
        <taxon>Oryza</taxon>
        <taxon>Oryza meyeriana</taxon>
    </lineage>
</organism>
<dbReference type="AlphaFoldDB" id="A0A6G1D2T5"/>
<evidence type="ECO:0000313" key="1">
    <source>
        <dbReference type="EMBL" id="KAF0907008.1"/>
    </source>
</evidence>
<comment type="caution">
    <text evidence="1">The sequence shown here is derived from an EMBL/GenBank/DDBJ whole genome shotgun (WGS) entry which is preliminary data.</text>
</comment>
<protein>
    <submittedName>
        <fullName evidence="1">Uncharacterized protein</fullName>
    </submittedName>
</protein>
<name>A0A6G1D2T5_9ORYZ</name>
<reference evidence="1 2" key="1">
    <citation type="submission" date="2019-11" db="EMBL/GenBank/DDBJ databases">
        <title>Whole genome sequence of Oryza granulata.</title>
        <authorList>
            <person name="Li W."/>
        </authorList>
    </citation>
    <scope>NUCLEOTIDE SEQUENCE [LARGE SCALE GENOMIC DNA]</scope>
    <source>
        <strain evidence="2">cv. Menghai</strain>
        <tissue evidence="1">Leaf</tissue>
    </source>
</reference>
<proteinExistence type="predicted"/>
<evidence type="ECO:0000313" key="2">
    <source>
        <dbReference type="Proteomes" id="UP000479710"/>
    </source>
</evidence>
<gene>
    <name evidence="1" type="ORF">E2562_014629</name>
</gene>
<dbReference type="EMBL" id="SPHZ02000007">
    <property type="protein sequence ID" value="KAF0907008.1"/>
    <property type="molecule type" value="Genomic_DNA"/>
</dbReference>